<evidence type="ECO:0000256" key="2">
    <source>
        <dbReference type="ARBA" id="ARBA00004370"/>
    </source>
</evidence>
<evidence type="ECO:0000256" key="1">
    <source>
        <dbReference type="ARBA" id="ARBA00004240"/>
    </source>
</evidence>
<dbReference type="InterPro" id="IPR007751">
    <property type="entry name" value="DUF676_lipase-like"/>
</dbReference>
<dbReference type="SUPFAM" id="SSF53474">
    <property type="entry name" value="alpha/beta-Hydrolases"/>
    <property type="match status" value="1"/>
</dbReference>
<dbReference type="EMBL" id="DOYJ01000030">
    <property type="protein sequence ID" value="HCB74727.1"/>
    <property type="molecule type" value="Genomic_DNA"/>
</dbReference>
<dbReference type="PANTHER" id="PTHR48182:SF2">
    <property type="entry name" value="PROTEIN SERAC1"/>
    <property type="match status" value="1"/>
</dbReference>
<dbReference type="InterPro" id="IPR052374">
    <property type="entry name" value="SERAC1"/>
</dbReference>
<dbReference type="Pfam" id="PF20285">
    <property type="entry name" value="CTD9"/>
    <property type="match status" value="1"/>
</dbReference>
<organism evidence="7 8">
    <name type="scientific">Sphingomonas bacterium</name>
    <dbReference type="NCBI Taxonomy" id="1895847"/>
    <lineage>
        <taxon>Bacteria</taxon>
        <taxon>Pseudomonadati</taxon>
        <taxon>Pseudomonadota</taxon>
        <taxon>Alphaproteobacteria</taxon>
        <taxon>Sphingomonadales</taxon>
        <taxon>Sphingomonadaceae</taxon>
        <taxon>Sphingomonas</taxon>
    </lineage>
</organism>
<evidence type="ECO:0000256" key="4">
    <source>
        <dbReference type="ARBA" id="ARBA00023136"/>
    </source>
</evidence>
<accession>A0A3D0W7K7</accession>
<protein>
    <submittedName>
        <fullName evidence="7">Uncharacterized protein</fullName>
    </submittedName>
</protein>
<evidence type="ECO:0000313" key="7">
    <source>
        <dbReference type="EMBL" id="HCB74727.1"/>
    </source>
</evidence>
<dbReference type="Proteomes" id="UP000262699">
    <property type="component" value="Unassembled WGS sequence"/>
</dbReference>
<proteinExistence type="predicted"/>
<feature type="domain" description="ABC-three component systems C-terminal" evidence="6">
    <location>
        <begin position="365"/>
        <end position="476"/>
    </location>
</feature>
<name>A0A3D0W7K7_9SPHN</name>
<dbReference type="PANTHER" id="PTHR48182">
    <property type="entry name" value="PROTEIN SERAC1"/>
    <property type="match status" value="1"/>
</dbReference>
<evidence type="ECO:0000259" key="6">
    <source>
        <dbReference type="Pfam" id="PF20285"/>
    </source>
</evidence>
<dbReference type="GO" id="GO:0016020">
    <property type="term" value="C:membrane"/>
    <property type="evidence" value="ECO:0007669"/>
    <property type="project" value="UniProtKB-SubCell"/>
</dbReference>
<dbReference type="Pfam" id="PF05057">
    <property type="entry name" value="DUF676"/>
    <property type="match status" value="1"/>
</dbReference>
<feature type="domain" description="DUF676" evidence="5">
    <location>
        <begin position="55"/>
        <end position="210"/>
    </location>
</feature>
<dbReference type="Gene3D" id="3.40.50.1820">
    <property type="entry name" value="alpha/beta hydrolase"/>
    <property type="match status" value="1"/>
</dbReference>
<reference evidence="7 8" key="1">
    <citation type="journal article" date="2018" name="Nat. Biotechnol.">
        <title>A standardized bacterial taxonomy based on genome phylogeny substantially revises the tree of life.</title>
        <authorList>
            <person name="Parks D.H."/>
            <person name="Chuvochina M."/>
            <person name="Waite D.W."/>
            <person name="Rinke C."/>
            <person name="Skarshewski A."/>
            <person name="Chaumeil P.A."/>
            <person name="Hugenholtz P."/>
        </authorList>
    </citation>
    <scope>NUCLEOTIDE SEQUENCE [LARGE SCALE GENOMIC DNA]</scope>
    <source>
        <strain evidence="7">UBA9015</strain>
    </source>
</reference>
<gene>
    <name evidence="7" type="ORF">DEP91_00890</name>
</gene>
<keyword evidence="4" id="KW-0472">Membrane</keyword>
<evidence type="ECO:0000259" key="5">
    <source>
        <dbReference type="Pfam" id="PF05057"/>
    </source>
</evidence>
<sequence>MVLSFILRRPQLDARHRSGDIRLSRGLRIVVTGEGPTPVFATGSEYGVAAPTFDVVFVHGLSGDRRTTWTAKDGAFWPQWLADEFAHINVYLAGYDSSAFAGILLGSGASIQDLATTLADGLISRPRQAENIVLITHSLGGLIVKQMLRRCADSADVRFKNLVDKVRAVVFLGTPHQGAQLASAFNLILKPFKSKASQQLAYSGADLVDLSNFFSNFAVREKVVVRPYYETEKTFGVRIVDQVTANPNVHGAEPIAVQTNHIDICKPDTTLALVYLSVCELLRTLPSAGRSLVVAGHATSGASRSGGENLMPDAVTTMIHSLPTVSPEFALAPATDIAAPEGLTSDILEDFAYFTTVAADDRRPLDQKLREAGRTYQIKDATRRKERFAMALRRHIAQPSAVTRYTQLLGDVESRFARHVRRPISEGATLAQIDHAIQSDVLDPCVSQFSSPGSEITSALVDNALYYLAGNCHVSWDA</sequence>
<comment type="subcellular location">
    <subcellularLocation>
        <location evidence="1">Endoplasmic reticulum</location>
    </subcellularLocation>
    <subcellularLocation>
        <location evidence="2">Membrane</location>
    </subcellularLocation>
</comment>
<dbReference type="InterPro" id="IPR029058">
    <property type="entry name" value="AB_hydrolase_fold"/>
</dbReference>
<evidence type="ECO:0000313" key="8">
    <source>
        <dbReference type="Proteomes" id="UP000262699"/>
    </source>
</evidence>
<dbReference type="InterPro" id="IPR046911">
    <property type="entry name" value="ABC-3C_CTD9"/>
</dbReference>
<dbReference type="AlphaFoldDB" id="A0A3D0W7K7"/>
<comment type="caution">
    <text evidence="7">The sequence shown here is derived from an EMBL/GenBank/DDBJ whole genome shotgun (WGS) entry which is preliminary data.</text>
</comment>
<evidence type="ECO:0000256" key="3">
    <source>
        <dbReference type="ARBA" id="ARBA00022824"/>
    </source>
</evidence>
<keyword evidence="3" id="KW-0256">Endoplasmic reticulum</keyword>